<dbReference type="EMBL" id="KN847317">
    <property type="protein sequence ID" value="KIW60919.1"/>
    <property type="molecule type" value="Genomic_DNA"/>
</dbReference>
<evidence type="ECO:0000256" key="4">
    <source>
        <dbReference type="ARBA" id="ARBA00022989"/>
    </source>
</evidence>
<protein>
    <recommendedName>
        <fullName evidence="9">Major facilitator superfamily (MFS) profile domain-containing protein</fullName>
    </recommendedName>
</protein>
<evidence type="ECO:0000256" key="6">
    <source>
        <dbReference type="SAM" id="Phobius"/>
    </source>
</evidence>
<name>A0A0D2FLA1_9EURO</name>
<dbReference type="HOGENOM" id="CLU_134550_0_0_1"/>
<dbReference type="SUPFAM" id="SSF103473">
    <property type="entry name" value="MFS general substrate transporter"/>
    <property type="match status" value="1"/>
</dbReference>
<organism evidence="7 8">
    <name type="scientific">Exophiala xenobiotica</name>
    <dbReference type="NCBI Taxonomy" id="348802"/>
    <lineage>
        <taxon>Eukaryota</taxon>
        <taxon>Fungi</taxon>
        <taxon>Dikarya</taxon>
        <taxon>Ascomycota</taxon>
        <taxon>Pezizomycotina</taxon>
        <taxon>Eurotiomycetes</taxon>
        <taxon>Chaetothyriomycetidae</taxon>
        <taxon>Chaetothyriales</taxon>
        <taxon>Herpotrichiellaceae</taxon>
        <taxon>Exophiala</taxon>
    </lineage>
</organism>
<dbReference type="PANTHER" id="PTHR43791">
    <property type="entry name" value="PERMEASE-RELATED"/>
    <property type="match status" value="1"/>
</dbReference>
<keyword evidence="5 6" id="KW-0472">Membrane</keyword>
<reference evidence="7 8" key="1">
    <citation type="submission" date="2015-01" db="EMBL/GenBank/DDBJ databases">
        <title>The Genome Sequence of Exophiala xenobiotica CBS118157.</title>
        <authorList>
            <consortium name="The Broad Institute Genomics Platform"/>
            <person name="Cuomo C."/>
            <person name="de Hoog S."/>
            <person name="Gorbushina A."/>
            <person name="Stielow B."/>
            <person name="Teixiera M."/>
            <person name="Abouelleil A."/>
            <person name="Chapman S.B."/>
            <person name="Priest M."/>
            <person name="Young S.K."/>
            <person name="Wortman J."/>
            <person name="Nusbaum C."/>
            <person name="Birren B."/>
        </authorList>
    </citation>
    <scope>NUCLEOTIDE SEQUENCE [LARGE SCALE GENOMIC DNA]</scope>
    <source>
        <strain evidence="7 8">CBS 118157</strain>
    </source>
</reference>
<evidence type="ECO:0000256" key="5">
    <source>
        <dbReference type="ARBA" id="ARBA00023136"/>
    </source>
</evidence>
<dbReference type="GO" id="GO:0022857">
    <property type="term" value="F:transmembrane transporter activity"/>
    <property type="evidence" value="ECO:0007669"/>
    <property type="project" value="TreeGrafter"/>
</dbReference>
<sequence length="90" mass="10080">MALMIAIGNLGGAVGTNIYLAHEAPYYWTGYGVSLGVVALSLVTAMFMRWKLKRINRAREAMSTEVINRRYTEQDLASMGDDSPLFRYIT</sequence>
<evidence type="ECO:0000313" key="7">
    <source>
        <dbReference type="EMBL" id="KIW60919.1"/>
    </source>
</evidence>
<keyword evidence="8" id="KW-1185">Reference proteome</keyword>
<dbReference type="GO" id="GO:0016020">
    <property type="term" value="C:membrane"/>
    <property type="evidence" value="ECO:0007669"/>
    <property type="project" value="UniProtKB-SubCell"/>
</dbReference>
<dbReference type="InterPro" id="IPR036259">
    <property type="entry name" value="MFS_trans_sf"/>
</dbReference>
<evidence type="ECO:0008006" key="9">
    <source>
        <dbReference type="Google" id="ProtNLM"/>
    </source>
</evidence>
<evidence type="ECO:0000256" key="1">
    <source>
        <dbReference type="ARBA" id="ARBA00004141"/>
    </source>
</evidence>
<keyword evidence="3 6" id="KW-0812">Transmembrane</keyword>
<keyword evidence="2" id="KW-0813">Transport</keyword>
<evidence type="ECO:0000313" key="8">
    <source>
        <dbReference type="Proteomes" id="UP000054342"/>
    </source>
</evidence>
<keyword evidence="4 6" id="KW-1133">Transmembrane helix</keyword>
<dbReference type="RefSeq" id="XP_013321503.1">
    <property type="nucleotide sequence ID" value="XM_013466049.1"/>
</dbReference>
<accession>A0A0D2FLA1</accession>
<evidence type="ECO:0000256" key="2">
    <source>
        <dbReference type="ARBA" id="ARBA00022448"/>
    </source>
</evidence>
<gene>
    <name evidence="7" type="ORF">PV05_01098</name>
</gene>
<dbReference type="PANTHER" id="PTHR43791:SF18">
    <property type="entry name" value="NICOTINIC ACID TRANSPORTER TNA1, PUTATIVE (AFU_ORTHOLOGUE AFUA_3G03820)-RELATED"/>
    <property type="match status" value="1"/>
</dbReference>
<dbReference type="OrthoDB" id="2962993at2759"/>
<proteinExistence type="predicted"/>
<comment type="subcellular location">
    <subcellularLocation>
        <location evidence="1">Membrane</location>
        <topology evidence="1">Multi-pass membrane protein</topology>
    </subcellularLocation>
</comment>
<dbReference type="AlphaFoldDB" id="A0A0D2FLA1"/>
<feature type="transmembrane region" description="Helical" evidence="6">
    <location>
        <begin position="26"/>
        <end position="47"/>
    </location>
</feature>
<dbReference type="Proteomes" id="UP000054342">
    <property type="component" value="Unassembled WGS sequence"/>
</dbReference>
<dbReference type="GeneID" id="25323006"/>
<evidence type="ECO:0000256" key="3">
    <source>
        <dbReference type="ARBA" id="ARBA00022692"/>
    </source>
</evidence>